<evidence type="ECO:0000256" key="2">
    <source>
        <dbReference type="ARBA" id="ARBA00022729"/>
    </source>
</evidence>
<dbReference type="SUPFAM" id="SSF111384">
    <property type="entry name" value="OmpH-like"/>
    <property type="match status" value="1"/>
</dbReference>
<comment type="similarity">
    <text evidence="1">Belongs to the Skp family.</text>
</comment>
<sequence>MVRVNTYTILLVVLLFGSLSIAHGQQQKIGYVDTDQILSEMPEYEGVQQQLQVISSEWNSQLKKMEEEINQLKEDFESREILYTEEQREQVQQKIQKLVTEREQFMDQKFGEEGEYFQKQKELLEPIQRKVFEAVNIIAKRNNFDFIFDRAQNTNMLYGNQEFNLNEEVLQELGLTLNESSN</sequence>
<dbReference type="PANTHER" id="PTHR35089:SF1">
    <property type="entry name" value="CHAPERONE PROTEIN SKP"/>
    <property type="match status" value="1"/>
</dbReference>
<comment type="caution">
    <text evidence="4">The sequence shown here is derived from an EMBL/GenBank/DDBJ whole genome shotgun (WGS) entry which is preliminary data.</text>
</comment>
<name>A0ABT3Q1W5_9BACT</name>
<organism evidence="4 5">
    <name type="scientific">Fodinibius salicampi</name>
    <dbReference type="NCBI Taxonomy" id="1920655"/>
    <lineage>
        <taxon>Bacteria</taxon>
        <taxon>Pseudomonadati</taxon>
        <taxon>Balneolota</taxon>
        <taxon>Balneolia</taxon>
        <taxon>Balneolales</taxon>
        <taxon>Balneolaceae</taxon>
        <taxon>Fodinibius</taxon>
    </lineage>
</organism>
<keyword evidence="5" id="KW-1185">Reference proteome</keyword>
<proteinExistence type="inferred from homology"/>
<evidence type="ECO:0000313" key="4">
    <source>
        <dbReference type="EMBL" id="MCW9714083.1"/>
    </source>
</evidence>
<keyword evidence="3" id="KW-0175">Coiled coil</keyword>
<dbReference type="PANTHER" id="PTHR35089">
    <property type="entry name" value="CHAPERONE PROTEIN SKP"/>
    <property type="match status" value="1"/>
</dbReference>
<dbReference type="InterPro" id="IPR005632">
    <property type="entry name" value="Chaperone_Skp"/>
</dbReference>
<evidence type="ECO:0000256" key="1">
    <source>
        <dbReference type="ARBA" id="ARBA00009091"/>
    </source>
</evidence>
<dbReference type="Pfam" id="PF03938">
    <property type="entry name" value="OmpH"/>
    <property type="match status" value="1"/>
</dbReference>
<dbReference type="InterPro" id="IPR024930">
    <property type="entry name" value="Skp_dom_sf"/>
</dbReference>
<feature type="coiled-coil region" evidence="3">
    <location>
        <begin position="48"/>
        <end position="108"/>
    </location>
</feature>
<gene>
    <name evidence="4" type="ORF">LQ318_14315</name>
</gene>
<dbReference type="EMBL" id="JAJNDC010000004">
    <property type="protein sequence ID" value="MCW9714083.1"/>
    <property type="molecule type" value="Genomic_DNA"/>
</dbReference>
<reference evidence="4 5" key="1">
    <citation type="submission" date="2021-11" db="EMBL/GenBank/DDBJ databases">
        <title>Aliifidinibius sp. nov., a new bacterium isolated from saline soil.</title>
        <authorList>
            <person name="Galisteo C."/>
            <person name="De La Haba R."/>
            <person name="Sanchez-Porro C."/>
            <person name="Ventosa A."/>
        </authorList>
    </citation>
    <scope>NUCLEOTIDE SEQUENCE [LARGE SCALE GENOMIC DNA]</scope>
    <source>
        <strain evidence="4 5">KACC 190600</strain>
    </source>
</reference>
<accession>A0ABT3Q1W5</accession>
<evidence type="ECO:0000256" key="3">
    <source>
        <dbReference type="SAM" id="Coils"/>
    </source>
</evidence>
<protein>
    <submittedName>
        <fullName evidence="4">OmpH family outer membrane protein</fullName>
    </submittedName>
</protein>
<dbReference type="Gene3D" id="3.30.910.20">
    <property type="entry name" value="Skp domain"/>
    <property type="match status" value="1"/>
</dbReference>
<dbReference type="SMART" id="SM00935">
    <property type="entry name" value="OmpH"/>
    <property type="match status" value="1"/>
</dbReference>
<evidence type="ECO:0000313" key="5">
    <source>
        <dbReference type="Proteomes" id="UP001207337"/>
    </source>
</evidence>
<keyword evidence="2" id="KW-0732">Signal</keyword>
<dbReference type="Proteomes" id="UP001207337">
    <property type="component" value="Unassembled WGS sequence"/>
</dbReference>
<dbReference type="RefSeq" id="WP_265791155.1">
    <property type="nucleotide sequence ID" value="NZ_BAABRS010000004.1"/>
</dbReference>